<dbReference type="PANTHER" id="PTHR31263">
    <property type="entry name" value="CELLULASE FAMILY PROTEIN (AFU_ORTHOLOGUE AFUA_5G14560)"/>
    <property type="match status" value="1"/>
</dbReference>
<comment type="caution">
    <text evidence="6">The sequence shown here is derived from an EMBL/GenBank/DDBJ whole genome shotgun (WGS) entry which is preliminary data.</text>
</comment>
<dbReference type="AlphaFoldDB" id="A0AAD7PUF9"/>
<dbReference type="SUPFAM" id="SSF50370">
    <property type="entry name" value="Ricin B-like lectins"/>
    <property type="match status" value="1"/>
</dbReference>
<evidence type="ECO:0000313" key="6">
    <source>
        <dbReference type="EMBL" id="KAJ7968636.1"/>
    </source>
</evidence>
<evidence type="ECO:0000256" key="3">
    <source>
        <dbReference type="ARBA" id="ARBA00023295"/>
    </source>
</evidence>
<comment type="similarity">
    <text evidence="1 4">Belongs to the glycosyl hydrolase 5 (cellulase A) family.</text>
</comment>
<dbReference type="EMBL" id="JARAOO010000005">
    <property type="protein sequence ID" value="KAJ7968636.1"/>
    <property type="molecule type" value="Genomic_DNA"/>
</dbReference>
<evidence type="ECO:0000256" key="4">
    <source>
        <dbReference type="RuleBase" id="RU361153"/>
    </source>
</evidence>
<keyword evidence="3 4" id="KW-0326">Glycosidase</keyword>
<dbReference type="InterPro" id="IPR017853">
    <property type="entry name" value="GH"/>
</dbReference>
<feature type="domain" description="Glycoside hydrolase family 5" evidence="5">
    <location>
        <begin position="24"/>
        <end position="182"/>
    </location>
</feature>
<organism evidence="6 7">
    <name type="scientific">Quillaja saponaria</name>
    <name type="common">Soap bark tree</name>
    <dbReference type="NCBI Taxonomy" id="32244"/>
    <lineage>
        <taxon>Eukaryota</taxon>
        <taxon>Viridiplantae</taxon>
        <taxon>Streptophyta</taxon>
        <taxon>Embryophyta</taxon>
        <taxon>Tracheophyta</taxon>
        <taxon>Spermatophyta</taxon>
        <taxon>Magnoliopsida</taxon>
        <taxon>eudicotyledons</taxon>
        <taxon>Gunneridae</taxon>
        <taxon>Pentapetalae</taxon>
        <taxon>rosids</taxon>
        <taxon>fabids</taxon>
        <taxon>Fabales</taxon>
        <taxon>Quillajaceae</taxon>
        <taxon>Quillaja</taxon>
    </lineage>
</organism>
<dbReference type="Pfam" id="PF00150">
    <property type="entry name" value="Cellulase"/>
    <property type="match status" value="1"/>
</dbReference>
<protein>
    <submittedName>
        <fullName evidence="6">Endoglucanase</fullName>
    </submittedName>
</protein>
<dbReference type="GO" id="GO:0004553">
    <property type="term" value="F:hydrolase activity, hydrolyzing O-glycosyl compounds"/>
    <property type="evidence" value="ECO:0007669"/>
    <property type="project" value="InterPro"/>
</dbReference>
<evidence type="ECO:0000256" key="2">
    <source>
        <dbReference type="ARBA" id="ARBA00022801"/>
    </source>
</evidence>
<gene>
    <name evidence="6" type="ORF">O6P43_012706</name>
</gene>
<sequence>MKLTCVNWPTHLEVMLAEGLDKQPLKDIVSLIAQTGINCVRLTWATFMFTRYSNVTVEATMSSLNLTAVMAGVTKYNPFVLKKTHIEAYDAVVNELAVNKIMMVIDNHVSEPKWCCSDNDGNTFFGDTQFDPQEWLQGLSLVAKRYRGNSQVVGLSLRNELRGRLQNEETWRKYVTQGATTIHEPLMINLDNKLVYEVHEYPWSKQDAGNWVSQPVNQICGNNNRELDDKASFLMSSQTPTPLFLTEFGIDLNGKNEPHNSYYIRQGTLGVEEVFGILDYNWKQLRYPQFPQRFQLLKRINQDPNSKNMQYYIMFHPLTGQCVQANNKNELEVDDCGNQISQWSQDANSRIRLTGSSMCLKAVGEGLPPTLSNECTSQQTSWKSVSQSGLHLATSDGNGQQLCLDRESFNSSKIVTRKCICIQDDPKCLDDPQNQWFKLVSTNVK</sequence>
<evidence type="ECO:0000259" key="5">
    <source>
        <dbReference type="Pfam" id="PF00150"/>
    </source>
</evidence>
<name>A0AAD7PUF9_QUISA</name>
<dbReference type="Proteomes" id="UP001163823">
    <property type="component" value="Chromosome 5"/>
</dbReference>
<evidence type="ECO:0000313" key="7">
    <source>
        <dbReference type="Proteomes" id="UP001163823"/>
    </source>
</evidence>
<evidence type="ECO:0000256" key="1">
    <source>
        <dbReference type="ARBA" id="ARBA00005641"/>
    </source>
</evidence>
<dbReference type="PANTHER" id="PTHR31263:SF0">
    <property type="entry name" value="CELLULASE FAMILY PROTEIN (AFU_ORTHOLOGUE AFUA_5G14560)"/>
    <property type="match status" value="1"/>
</dbReference>
<keyword evidence="7" id="KW-1185">Reference proteome</keyword>
<keyword evidence="2 4" id="KW-0378">Hydrolase</keyword>
<dbReference type="KEGG" id="qsa:O6P43_012706"/>
<dbReference type="InterPro" id="IPR035992">
    <property type="entry name" value="Ricin_B-like_lectins"/>
</dbReference>
<dbReference type="GO" id="GO:0000272">
    <property type="term" value="P:polysaccharide catabolic process"/>
    <property type="evidence" value="ECO:0007669"/>
    <property type="project" value="InterPro"/>
</dbReference>
<accession>A0AAD7PUF9</accession>
<dbReference type="InterPro" id="IPR001547">
    <property type="entry name" value="Glyco_hydro_5"/>
</dbReference>
<reference evidence="6" key="1">
    <citation type="journal article" date="2023" name="Science">
        <title>Elucidation of the pathway for biosynthesis of saponin adjuvants from the soapbark tree.</title>
        <authorList>
            <person name="Reed J."/>
            <person name="Orme A."/>
            <person name="El-Demerdash A."/>
            <person name="Owen C."/>
            <person name="Martin L.B.B."/>
            <person name="Misra R.C."/>
            <person name="Kikuchi S."/>
            <person name="Rejzek M."/>
            <person name="Martin A.C."/>
            <person name="Harkess A."/>
            <person name="Leebens-Mack J."/>
            <person name="Louveau T."/>
            <person name="Stephenson M.J."/>
            <person name="Osbourn A."/>
        </authorList>
    </citation>
    <scope>NUCLEOTIDE SEQUENCE</scope>
    <source>
        <strain evidence="6">S10</strain>
    </source>
</reference>
<dbReference type="Gene3D" id="3.20.20.80">
    <property type="entry name" value="Glycosidases"/>
    <property type="match status" value="2"/>
</dbReference>
<proteinExistence type="inferred from homology"/>
<dbReference type="SUPFAM" id="SSF51445">
    <property type="entry name" value="(Trans)glycosidases"/>
    <property type="match status" value="1"/>
</dbReference>